<organism evidence="2 3">
    <name type="scientific">Mycena rosella</name>
    <name type="common">Pink bonnet</name>
    <name type="synonym">Agaricus rosellus</name>
    <dbReference type="NCBI Taxonomy" id="1033263"/>
    <lineage>
        <taxon>Eukaryota</taxon>
        <taxon>Fungi</taxon>
        <taxon>Dikarya</taxon>
        <taxon>Basidiomycota</taxon>
        <taxon>Agaricomycotina</taxon>
        <taxon>Agaricomycetes</taxon>
        <taxon>Agaricomycetidae</taxon>
        <taxon>Agaricales</taxon>
        <taxon>Marasmiineae</taxon>
        <taxon>Mycenaceae</taxon>
        <taxon>Mycena</taxon>
    </lineage>
</organism>
<name>A0AAD7CQL2_MYCRO</name>
<proteinExistence type="predicted"/>
<dbReference type="EMBL" id="JARKIE010000280">
    <property type="protein sequence ID" value="KAJ7658453.1"/>
    <property type="molecule type" value="Genomic_DNA"/>
</dbReference>
<accession>A0AAD7CQL2</accession>
<evidence type="ECO:0000259" key="1">
    <source>
        <dbReference type="Pfam" id="PF02769"/>
    </source>
</evidence>
<evidence type="ECO:0000313" key="2">
    <source>
        <dbReference type="EMBL" id="KAJ7658453.1"/>
    </source>
</evidence>
<reference evidence="2" key="1">
    <citation type="submission" date="2023-03" db="EMBL/GenBank/DDBJ databases">
        <title>Massive genome expansion in bonnet fungi (Mycena s.s.) driven by repeated elements and novel gene families across ecological guilds.</title>
        <authorList>
            <consortium name="Lawrence Berkeley National Laboratory"/>
            <person name="Harder C.B."/>
            <person name="Miyauchi S."/>
            <person name="Viragh M."/>
            <person name="Kuo A."/>
            <person name="Thoen E."/>
            <person name="Andreopoulos B."/>
            <person name="Lu D."/>
            <person name="Skrede I."/>
            <person name="Drula E."/>
            <person name="Henrissat B."/>
            <person name="Morin E."/>
            <person name="Kohler A."/>
            <person name="Barry K."/>
            <person name="LaButti K."/>
            <person name="Morin E."/>
            <person name="Salamov A."/>
            <person name="Lipzen A."/>
            <person name="Mereny Z."/>
            <person name="Hegedus B."/>
            <person name="Baldrian P."/>
            <person name="Stursova M."/>
            <person name="Weitz H."/>
            <person name="Taylor A."/>
            <person name="Grigoriev I.V."/>
            <person name="Nagy L.G."/>
            <person name="Martin F."/>
            <person name="Kauserud H."/>
        </authorList>
    </citation>
    <scope>NUCLEOTIDE SEQUENCE</scope>
    <source>
        <strain evidence="2">CBHHK067</strain>
    </source>
</reference>
<keyword evidence="3" id="KW-1185">Reference proteome</keyword>
<dbReference type="InterPro" id="IPR036676">
    <property type="entry name" value="PurM-like_C_sf"/>
</dbReference>
<gene>
    <name evidence="2" type="ORF">B0H17DRAFT_1145610</name>
</gene>
<dbReference type="Pfam" id="PF02769">
    <property type="entry name" value="AIRS_C"/>
    <property type="match status" value="1"/>
</dbReference>
<dbReference type="Proteomes" id="UP001221757">
    <property type="component" value="Unassembled WGS sequence"/>
</dbReference>
<evidence type="ECO:0000313" key="3">
    <source>
        <dbReference type="Proteomes" id="UP001221757"/>
    </source>
</evidence>
<comment type="caution">
    <text evidence="2">The sequence shown here is derived from an EMBL/GenBank/DDBJ whole genome shotgun (WGS) entry which is preliminary data.</text>
</comment>
<protein>
    <recommendedName>
        <fullName evidence="1">PurM-like C-terminal domain-containing protein</fullName>
    </recommendedName>
</protein>
<feature type="domain" description="PurM-like C-terminal" evidence="1">
    <location>
        <begin position="153"/>
        <end position="195"/>
    </location>
</feature>
<dbReference type="Gene3D" id="3.90.650.10">
    <property type="entry name" value="PurM-like C-terminal domain"/>
    <property type="match status" value="1"/>
</dbReference>
<sequence length="225" mass="24139">MYVDAGMGTRGGEGGGWVRGQGRYVRNEVRGERRREDAETMDGGKIQGPCASWGDIYTSVRGGGSTDRTGSAQESERVGGWAVAGVFAGGGVRVFTRPHLRLSTSGAKEERGRIPYVEAIMERRSSMRLCRGESNPAGSSSDSGSELMAIRRAEPGLVLAYHDRSDGGLFMMVAEMSFAGRVSVRLDIDSLPGVEDPSPGCCRPNSQERLSARYGPIKITCHMAT</sequence>
<dbReference type="AlphaFoldDB" id="A0AAD7CQL2"/>
<dbReference type="InterPro" id="IPR010918">
    <property type="entry name" value="PurM-like_C_dom"/>
</dbReference>
<dbReference type="SUPFAM" id="SSF56042">
    <property type="entry name" value="PurM C-terminal domain-like"/>
    <property type="match status" value="1"/>
</dbReference>